<gene>
    <name evidence="2" type="ORF">V466_29270</name>
</gene>
<organism evidence="2 3">
    <name type="scientific">Pseudomonas mandelii PD30</name>
    <dbReference type="NCBI Taxonomy" id="1419583"/>
    <lineage>
        <taxon>Bacteria</taxon>
        <taxon>Pseudomonadati</taxon>
        <taxon>Pseudomonadota</taxon>
        <taxon>Gammaproteobacteria</taxon>
        <taxon>Pseudomonadales</taxon>
        <taxon>Pseudomonadaceae</taxon>
        <taxon>Pseudomonas</taxon>
    </lineage>
</organism>
<keyword evidence="1" id="KW-0812">Transmembrane</keyword>
<sequence>MDKKLLIAFGAVAFVFFVFVSFALGVSFGAATDSSNFKDYWVPVLSMIGGWVAGIGTLAAVVVSLWLAHKQSLEDTELVDGKFFVATNGDEDFFALTLVSKGKRPAKVRSVSVGGAGAKRHLFIANWGWGSSALPVLMNYGDDATFRFRDDFEDTLDDFVKANLDGVKARVRILVSTTVKTYEFKLE</sequence>
<dbReference type="RefSeq" id="WP_033061796.1">
    <property type="nucleotide sequence ID" value="NZ_AZQQ01000109.1"/>
</dbReference>
<keyword evidence="1" id="KW-0472">Membrane</keyword>
<evidence type="ECO:0000256" key="1">
    <source>
        <dbReference type="SAM" id="Phobius"/>
    </source>
</evidence>
<proteinExistence type="predicted"/>
<comment type="caution">
    <text evidence="2">The sequence shown here is derived from an EMBL/GenBank/DDBJ whole genome shotgun (WGS) entry which is preliminary data.</text>
</comment>
<evidence type="ECO:0000313" key="2">
    <source>
        <dbReference type="EMBL" id="KDD65515.1"/>
    </source>
</evidence>
<reference evidence="2 3" key="1">
    <citation type="submission" date="2013-12" db="EMBL/GenBank/DDBJ databases">
        <authorList>
            <person name="Formusa P.A."/>
            <person name="Habash M."/>
            <person name="Lee H."/>
            <person name="Trevors J.T."/>
        </authorList>
    </citation>
    <scope>NUCLEOTIDE SEQUENCE [LARGE SCALE GENOMIC DNA]</scope>
    <source>
        <strain evidence="2 3">PD30</strain>
    </source>
</reference>
<dbReference type="AlphaFoldDB" id="A0A059KUH7"/>
<dbReference type="Proteomes" id="UP000026739">
    <property type="component" value="Unassembled WGS sequence"/>
</dbReference>
<accession>A0A059KUH7</accession>
<feature type="transmembrane region" description="Helical" evidence="1">
    <location>
        <begin position="45"/>
        <end position="68"/>
    </location>
</feature>
<protein>
    <submittedName>
        <fullName evidence="2">Uncharacterized protein</fullName>
    </submittedName>
</protein>
<keyword evidence="1" id="KW-1133">Transmembrane helix</keyword>
<evidence type="ECO:0000313" key="3">
    <source>
        <dbReference type="Proteomes" id="UP000026739"/>
    </source>
</evidence>
<dbReference type="EMBL" id="AZQQ01000109">
    <property type="protein sequence ID" value="KDD65515.1"/>
    <property type="molecule type" value="Genomic_DNA"/>
</dbReference>
<name>A0A059KUH7_9PSED</name>